<comment type="subcellular location">
    <subcellularLocation>
        <location evidence="1">Membrane</location>
        <topology evidence="1">Multi-pass membrane protein</topology>
    </subcellularLocation>
</comment>
<gene>
    <name evidence="6" type="ORF">H9742_10415</name>
</gene>
<dbReference type="GO" id="GO:0009403">
    <property type="term" value="P:toxin biosynthetic process"/>
    <property type="evidence" value="ECO:0007669"/>
    <property type="project" value="InterPro"/>
</dbReference>
<dbReference type="EMBL" id="DXGH01000056">
    <property type="protein sequence ID" value="HIW81908.1"/>
    <property type="molecule type" value="Genomic_DNA"/>
</dbReference>
<evidence type="ECO:0000256" key="5">
    <source>
        <dbReference type="SAM" id="Phobius"/>
    </source>
</evidence>
<feature type="transmembrane region" description="Helical" evidence="5">
    <location>
        <begin position="29"/>
        <end position="48"/>
    </location>
</feature>
<dbReference type="AlphaFoldDB" id="A0A9D1R7G4"/>
<dbReference type="Pfam" id="PF02674">
    <property type="entry name" value="Colicin_V"/>
    <property type="match status" value="1"/>
</dbReference>
<keyword evidence="4 5" id="KW-0472">Membrane</keyword>
<name>A0A9D1R7G4_9FIRM</name>
<feature type="transmembrane region" description="Helical" evidence="5">
    <location>
        <begin position="98"/>
        <end position="119"/>
    </location>
</feature>
<keyword evidence="2 5" id="KW-0812">Transmembrane</keyword>
<reference evidence="6" key="2">
    <citation type="submission" date="2021-04" db="EMBL/GenBank/DDBJ databases">
        <authorList>
            <person name="Gilroy R."/>
        </authorList>
    </citation>
    <scope>NUCLEOTIDE SEQUENCE</scope>
    <source>
        <strain evidence="6">CHK195-6426</strain>
    </source>
</reference>
<evidence type="ECO:0000313" key="7">
    <source>
        <dbReference type="Proteomes" id="UP000824265"/>
    </source>
</evidence>
<dbReference type="GO" id="GO:0016020">
    <property type="term" value="C:membrane"/>
    <property type="evidence" value="ECO:0007669"/>
    <property type="project" value="UniProtKB-SubCell"/>
</dbReference>
<dbReference type="InterPro" id="IPR003825">
    <property type="entry name" value="Colicin-V_CvpA"/>
</dbReference>
<keyword evidence="3 5" id="KW-1133">Transmembrane helix</keyword>
<feature type="transmembrane region" description="Helical" evidence="5">
    <location>
        <begin position="60"/>
        <end position="86"/>
    </location>
</feature>
<evidence type="ECO:0000256" key="4">
    <source>
        <dbReference type="ARBA" id="ARBA00023136"/>
    </source>
</evidence>
<protein>
    <submittedName>
        <fullName evidence="6">CvpA family protein</fullName>
    </submittedName>
</protein>
<organism evidence="6 7">
    <name type="scientific">Candidatus Acetatifactor stercoripullorum</name>
    <dbReference type="NCBI Taxonomy" id="2838414"/>
    <lineage>
        <taxon>Bacteria</taxon>
        <taxon>Bacillati</taxon>
        <taxon>Bacillota</taxon>
        <taxon>Clostridia</taxon>
        <taxon>Lachnospirales</taxon>
        <taxon>Lachnospiraceae</taxon>
        <taxon>Acetatifactor</taxon>
    </lineage>
</organism>
<comment type="caution">
    <text evidence="6">The sequence shown here is derived from an EMBL/GenBank/DDBJ whole genome shotgun (WGS) entry which is preliminary data.</text>
</comment>
<evidence type="ECO:0000313" key="6">
    <source>
        <dbReference type="EMBL" id="HIW81908.1"/>
    </source>
</evidence>
<dbReference type="Proteomes" id="UP000824265">
    <property type="component" value="Unassembled WGS sequence"/>
</dbReference>
<accession>A0A9D1R7G4</accession>
<proteinExistence type="predicted"/>
<evidence type="ECO:0000256" key="3">
    <source>
        <dbReference type="ARBA" id="ARBA00022989"/>
    </source>
</evidence>
<sequence>MNLLFVIVLIVMFFNIVSGYKKGMVREIISLISLIVMCVVVALIGNGLNSYFDGEIANVIIAVLLLCLVGIVHHLLGVVFFSAKVISRLPVVSWIDKLLGMLFGIVETILILWTIYAFIMMLDMGMIGQQILVYTRENQILTWLYENNYLAVWLERLNSEISFLPS</sequence>
<evidence type="ECO:0000256" key="2">
    <source>
        <dbReference type="ARBA" id="ARBA00022692"/>
    </source>
</evidence>
<reference evidence="6" key="1">
    <citation type="journal article" date="2021" name="PeerJ">
        <title>Extensive microbial diversity within the chicken gut microbiome revealed by metagenomics and culture.</title>
        <authorList>
            <person name="Gilroy R."/>
            <person name="Ravi A."/>
            <person name="Getino M."/>
            <person name="Pursley I."/>
            <person name="Horton D.L."/>
            <person name="Alikhan N.F."/>
            <person name="Baker D."/>
            <person name="Gharbi K."/>
            <person name="Hall N."/>
            <person name="Watson M."/>
            <person name="Adriaenssens E.M."/>
            <person name="Foster-Nyarko E."/>
            <person name="Jarju S."/>
            <person name="Secka A."/>
            <person name="Antonio M."/>
            <person name="Oren A."/>
            <person name="Chaudhuri R.R."/>
            <person name="La Ragione R."/>
            <person name="Hildebrand F."/>
            <person name="Pallen M.J."/>
        </authorList>
    </citation>
    <scope>NUCLEOTIDE SEQUENCE</scope>
    <source>
        <strain evidence="6">CHK195-6426</strain>
    </source>
</reference>
<evidence type="ECO:0000256" key="1">
    <source>
        <dbReference type="ARBA" id="ARBA00004141"/>
    </source>
</evidence>